<accession>A0A7U3WAJ9</accession>
<dbReference type="EMBL" id="CP065856">
    <property type="protein sequence ID" value="QPV64644.1"/>
    <property type="molecule type" value="Genomic_DNA"/>
</dbReference>
<dbReference type="InterPro" id="IPR011043">
    <property type="entry name" value="Gal_Oxase/kelch_b-propeller"/>
</dbReference>
<name>A0A7U3WAJ9_9EURY</name>
<dbReference type="Proteomes" id="UP000595001">
    <property type="component" value="Chromosome"/>
</dbReference>
<keyword evidence="2" id="KW-1185">Reference proteome</keyword>
<gene>
    <name evidence="1" type="ORF">I7X12_08570</name>
</gene>
<organism evidence="1 2">
    <name type="scientific">Halosimplex litoreum</name>
    <dbReference type="NCBI Taxonomy" id="1198301"/>
    <lineage>
        <taxon>Archaea</taxon>
        <taxon>Methanobacteriati</taxon>
        <taxon>Methanobacteriota</taxon>
        <taxon>Stenosarchaea group</taxon>
        <taxon>Halobacteria</taxon>
        <taxon>Halobacteriales</taxon>
        <taxon>Haloarculaceae</taxon>
        <taxon>Halosimplex</taxon>
    </lineage>
</organism>
<reference evidence="1 2" key="1">
    <citation type="submission" date="2020-12" db="EMBL/GenBank/DDBJ databases">
        <title>Halosimplex halophilum sp. nov. and Halosimplex salinum sp. nov., two new members of the genus Halosimplex.</title>
        <authorList>
            <person name="Cui H.L."/>
        </authorList>
    </citation>
    <scope>NUCLEOTIDE SEQUENCE [LARGE SCALE GENOMIC DNA]</scope>
    <source>
        <strain evidence="1 2">YGH94</strain>
    </source>
</reference>
<dbReference type="AlphaFoldDB" id="A0A7U3WAJ9"/>
<dbReference type="SUPFAM" id="SSF50965">
    <property type="entry name" value="Galactose oxidase, central domain"/>
    <property type="match status" value="1"/>
</dbReference>
<protein>
    <submittedName>
        <fullName evidence="1">Uncharacterized protein</fullName>
    </submittedName>
</protein>
<dbReference type="GeneID" id="60588541"/>
<sequence>MNTDDSFYLGTSGPAEVFENTSDGWEQVGETILSDPATVTDLATYENTLYAGVSTDNNQDRGEGQVYAYADGRWERVASGLQNEVATLGVYDGSLFAGTSYDDATLHEYDGSNWSEVDISVSGWYGFSASYVYDGKLFLGDSLHDVFGYYDGDSFQEEADQGGSCIYDFAAFDGDLYASAWSGRLYKRNGGSWNEVYDSGYSGILELEPYDGALYLGENNGALRRYESGGSSTQIHSFDDSVVALRTRGGNLYVGTGHNAVEYEGSYRDDGVATVYQYDGSSMTKYSATDQFGGAAQVLVVGGETSSDQPVDLGPTIQEKRDYASYLQSTSDGFIDETAEANAALNELQRAASAGDITGARARDAIDRLKLSESMTEMTIAGALPGEPRPASDTQFGVPGRETALEKDYNFVELMGKSIIDAVTNFGFAAIGYFELPVKLLKAVAPASVKSLIRVGSEGSIYKTLKWLLGRGPISESDYLLNDLLIRVDDIATRLYQIAESTSINAGRLSKKRDELVAPVVEIAYEWVLSAIFNGEPFYPWESHRSVPSALTEFTNKVNPDRTAGIDISGPRQSAMDRAEYRRGEVAALAQKTDGYVDTFRGLAEAAGLLGPMLEIAGYGLAIFTGGLVAPIATAVGITFDIAAGFLSGGAAISAVNGINGFRKQHDVALEEIRTGSSLDVTGGGA</sequence>
<evidence type="ECO:0000313" key="2">
    <source>
        <dbReference type="Proteomes" id="UP000595001"/>
    </source>
</evidence>
<dbReference type="RefSeq" id="WP_198063409.1">
    <property type="nucleotide sequence ID" value="NZ_CP065856.1"/>
</dbReference>
<dbReference type="KEGG" id="hlt:I7X12_08570"/>
<evidence type="ECO:0000313" key="1">
    <source>
        <dbReference type="EMBL" id="QPV64644.1"/>
    </source>
</evidence>
<proteinExistence type="predicted"/>